<feature type="compositionally biased region" description="Basic and acidic residues" evidence="1">
    <location>
        <begin position="65"/>
        <end position="85"/>
    </location>
</feature>
<evidence type="ECO:0000256" key="1">
    <source>
        <dbReference type="SAM" id="MobiDB-lite"/>
    </source>
</evidence>
<comment type="caution">
    <text evidence="2">The sequence shown here is derived from an EMBL/GenBank/DDBJ whole genome shotgun (WGS) entry which is preliminary data.</text>
</comment>
<accession>A0ABR3LFP9</accession>
<protein>
    <submittedName>
        <fullName evidence="2">Uncharacterized protein</fullName>
    </submittedName>
</protein>
<reference evidence="2 3" key="1">
    <citation type="submission" date="2023-09" db="EMBL/GenBank/DDBJ databases">
        <authorList>
            <person name="Wang M."/>
        </authorList>
    </citation>
    <scope>NUCLEOTIDE SEQUENCE [LARGE SCALE GENOMIC DNA]</scope>
    <source>
        <strain evidence="2">GT-2023</strain>
        <tissue evidence="2">Liver</tissue>
    </source>
</reference>
<keyword evidence="3" id="KW-1185">Reference proteome</keyword>
<dbReference type="EMBL" id="JAYMGO010000022">
    <property type="protein sequence ID" value="KAL1250796.1"/>
    <property type="molecule type" value="Genomic_DNA"/>
</dbReference>
<evidence type="ECO:0000313" key="2">
    <source>
        <dbReference type="EMBL" id="KAL1250796.1"/>
    </source>
</evidence>
<gene>
    <name evidence="2" type="ORF">QQF64_018592</name>
</gene>
<evidence type="ECO:0000313" key="3">
    <source>
        <dbReference type="Proteomes" id="UP001558613"/>
    </source>
</evidence>
<feature type="region of interest" description="Disordered" evidence="1">
    <location>
        <begin position="56"/>
        <end position="85"/>
    </location>
</feature>
<organism evidence="2 3">
    <name type="scientific">Cirrhinus molitorella</name>
    <name type="common">mud carp</name>
    <dbReference type="NCBI Taxonomy" id="172907"/>
    <lineage>
        <taxon>Eukaryota</taxon>
        <taxon>Metazoa</taxon>
        <taxon>Chordata</taxon>
        <taxon>Craniata</taxon>
        <taxon>Vertebrata</taxon>
        <taxon>Euteleostomi</taxon>
        <taxon>Actinopterygii</taxon>
        <taxon>Neopterygii</taxon>
        <taxon>Teleostei</taxon>
        <taxon>Ostariophysi</taxon>
        <taxon>Cypriniformes</taxon>
        <taxon>Cyprinidae</taxon>
        <taxon>Labeoninae</taxon>
        <taxon>Labeonini</taxon>
        <taxon>Cirrhinus</taxon>
    </lineage>
</organism>
<name>A0ABR3LFP9_9TELE</name>
<dbReference type="Proteomes" id="UP001558613">
    <property type="component" value="Unassembled WGS sequence"/>
</dbReference>
<sequence>MLLIKEESEDIRIEEVFSLKDTEEQTDLMALKKEVLKESVISMLEAIGKPMACCSEGEMEEDKEEEKHEHNGERHREDEGVQEKERKEYNVLGRLTAQGKTYQTSASDLACELEKDDSFGVVGRRLLGLLCRCEDHRLLFRCWPPLLCAVGCAFQRAPSATSLGSP</sequence>
<proteinExistence type="predicted"/>